<protein>
    <recommendedName>
        <fullName evidence="4">DUF306 domain-containing protein</fullName>
    </recommendedName>
</protein>
<name>A0A0J7XSZ1_9SPHN</name>
<dbReference type="Proteomes" id="UP000052232">
    <property type="component" value="Unassembled WGS sequence"/>
</dbReference>
<reference evidence="2 3" key="1">
    <citation type="journal article" date="2015" name="G3 (Bethesda)">
        <title>Insights into Ongoing Evolution of the Hexachlorocyclohexane Catabolic Pathway from Comparative Genomics of Ten Sphingomonadaceae Strains.</title>
        <authorList>
            <person name="Pearce S.L."/>
            <person name="Oakeshott J.G."/>
            <person name="Pandey G."/>
        </authorList>
    </citation>
    <scope>NUCLEOTIDE SEQUENCE [LARGE SCALE GENOMIC DNA]</scope>
    <source>
        <strain evidence="2 3">LL01</strain>
    </source>
</reference>
<keyword evidence="3" id="KW-1185">Reference proteome</keyword>
<evidence type="ECO:0000313" key="3">
    <source>
        <dbReference type="Proteomes" id="UP000052232"/>
    </source>
</evidence>
<dbReference type="EMBL" id="JACT01000004">
    <property type="protein sequence ID" value="KMS54138.1"/>
    <property type="molecule type" value="Genomic_DNA"/>
</dbReference>
<dbReference type="AlphaFoldDB" id="A0A0J7XSZ1"/>
<feature type="region of interest" description="Disordered" evidence="1">
    <location>
        <begin position="47"/>
        <end position="76"/>
    </location>
</feature>
<dbReference type="PROSITE" id="PS51257">
    <property type="entry name" value="PROKAR_LIPOPROTEIN"/>
    <property type="match status" value="1"/>
</dbReference>
<comment type="caution">
    <text evidence="2">The sequence shown here is derived from an EMBL/GenBank/DDBJ whole genome shotgun (WGS) entry which is preliminary data.</text>
</comment>
<sequence length="169" mass="17491">MKVAHLLLPVALLYGCGEGGTGANQTQPAPTNAIATPIDKDAAANAAIATSPPSATPPKPLVSRETPPPRPAAADYRAIGTEPFWAVTIRGSTAILERPDQAPLRFSVQVDGDDKAVRYQGDGFAMMLTQGPCSDGMSDAIWSDRVQVAFGEGTLKGCGGARDEGDDTP</sequence>
<organism evidence="2 3">
    <name type="scientific">Sphingobium cupriresistens LL01</name>
    <dbReference type="NCBI Taxonomy" id="1420583"/>
    <lineage>
        <taxon>Bacteria</taxon>
        <taxon>Pseudomonadati</taxon>
        <taxon>Pseudomonadota</taxon>
        <taxon>Alphaproteobacteria</taxon>
        <taxon>Sphingomonadales</taxon>
        <taxon>Sphingomonadaceae</taxon>
        <taxon>Sphingobium</taxon>
    </lineage>
</organism>
<dbReference type="PATRIC" id="fig|1420583.3.peg.3462"/>
<accession>A0A0J7XSZ1</accession>
<evidence type="ECO:0008006" key="4">
    <source>
        <dbReference type="Google" id="ProtNLM"/>
    </source>
</evidence>
<feature type="compositionally biased region" description="Pro residues" evidence="1">
    <location>
        <begin position="54"/>
        <end position="71"/>
    </location>
</feature>
<proteinExistence type="predicted"/>
<evidence type="ECO:0000256" key="1">
    <source>
        <dbReference type="SAM" id="MobiDB-lite"/>
    </source>
</evidence>
<gene>
    <name evidence="2" type="ORF">V473_18255</name>
</gene>
<evidence type="ECO:0000313" key="2">
    <source>
        <dbReference type="EMBL" id="KMS54138.1"/>
    </source>
</evidence>
<dbReference type="RefSeq" id="WP_129925464.1">
    <property type="nucleotide sequence ID" value="NZ_KQ130435.1"/>
</dbReference>
<dbReference type="STRING" id="1420583.V473_18255"/>